<dbReference type="Proteomes" id="UP000233722">
    <property type="component" value="Unassembled WGS sequence"/>
</dbReference>
<feature type="compositionally biased region" description="Basic and acidic residues" evidence="1">
    <location>
        <begin position="1"/>
        <end position="11"/>
    </location>
</feature>
<proteinExistence type="predicted"/>
<sequence length="151" mass="16203">MINDNTVREETAAAPESQVGPRVVNPMPAKVACEAALGMLMRGLGYPTYEQVITDADMDRSEKLVLVPVGVTTWMKGQEVCPFLAEPFMAEASSLTVTPAFDPDAGTVHAVALVTFPDTGTNLYVASWPDADEVAECAVFNLMQTFAPTVY</sequence>
<evidence type="ECO:0000313" key="2">
    <source>
        <dbReference type="EMBL" id="PKU93138.1"/>
    </source>
</evidence>
<dbReference type="EMBL" id="PCHA01000038">
    <property type="protein sequence ID" value="PKU93138.1"/>
    <property type="molecule type" value="Genomic_DNA"/>
</dbReference>
<comment type="caution">
    <text evidence="2">The sequence shown here is derived from an EMBL/GenBank/DDBJ whole genome shotgun (WGS) entry which is preliminary data.</text>
</comment>
<evidence type="ECO:0000256" key="1">
    <source>
        <dbReference type="SAM" id="MobiDB-lite"/>
    </source>
</evidence>
<gene>
    <name evidence="2" type="ORF">CQR45_1808</name>
</gene>
<dbReference type="AlphaFoldDB" id="A0A2N3QN74"/>
<feature type="region of interest" description="Disordered" evidence="1">
    <location>
        <begin position="1"/>
        <end position="21"/>
    </location>
</feature>
<reference evidence="2 3" key="1">
    <citation type="submission" date="2017-10" db="EMBL/GenBank/DDBJ databases">
        <title>Bifidobacterium genomics.</title>
        <authorList>
            <person name="Lugli G.A."/>
            <person name="Milani C."/>
            <person name="Mancabelli L."/>
        </authorList>
    </citation>
    <scope>NUCLEOTIDE SEQUENCE [LARGE SCALE GENOMIC DNA]</scope>
    <source>
        <strain evidence="2 3">1747B</strain>
    </source>
</reference>
<dbReference type="RefSeq" id="WP_101431187.1">
    <property type="nucleotide sequence ID" value="NZ_PCHA01000038.1"/>
</dbReference>
<protein>
    <submittedName>
        <fullName evidence="2">Uncharacterized protein</fullName>
    </submittedName>
</protein>
<name>A0A2N3QN74_9BIFI</name>
<accession>A0A2N3QN74</accession>
<organism evidence="2 3">
    <name type="scientific">Bifidobacterium pseudolongum subsp. globosum</name>
    <dbReference type="NCBI Taxonomy" id="1690"/>
    <lineage>
        <taxon>Bacteria</taxon>
        <taxon>Bacillati</taxon>
        <taxon>Actinomycetota</taxon>
        <taxon>Actinomycetes</taxon>
        <taxon>Bifidobacteriales</taxon>
        <taxon>Bifidobacteriaceae</taxon>
        <taxon>Bifidobacterium</taxon>
    </lineage>
</organism>
<evidence type="ECO:0000313" key="3">
    <source>
        <dbReference type="Proteomes" id="UP000233722"/>
    </source>
</evidence>